<dbReference type="AlphaFoldDB" id="A0A1I1QEB3"/>
<dbReference type="RefSeq" id="WP_093840144.1">
    <property type="nucleotide sequence ID" value="NZ_FOLM01000011.1"/>
</dbReference>
<proteinExistence type="predicted"/>
<dbReference type="STRING" id="910347.SAMN05421773_11157"/>
<dbReference type="Pfam" id="PF07070">
    <property type="entry name" value="Spo0M"/>
    <property type="match status" value="1"/>
</dbReference>
<evidence type="ECO:0000313" key="1">
    <source>
        <dbReference type="EMBL" id="SFD20431.1"/>
    </source>
</evidence>
<dbReference type="InterPro" id="IPR009776">
    <property type="entry name" value="Spore_0_M"/>
</dbReference>
<evidence type="ECO:0000313" key="2">
    <source>
        <dbReference type="Proteomes" id="UP000199207"/>
    </source>
</evidence>
<sequence>MVFKRLLGALGVGAPKVDTILTPGPVYPGGTLTGEVHMLGGSASFDIQGVSLEFAGRVEVETEDYEGHRLVGFHKVQVGGAFRIAEEERRSIPFQIPVPWETPVTEMYGRQLGIGLGVRTELAVAGAIDAGDMDPVSVLPLPSQEGVLDALGRMGFIFKSADLEAGRIRGTNQQLPFYQEIEMAPAPQYHGVMNELEITFLASPAGLEVILEADKRGGLFRSGGDVIHRYTVPHEAPGQRDWVAEVDGWIRSMVERRGGFF</sequence>
<gene>
    <name evidence="1" type="ORF">SAMN05421773_11157</name>
</gene>
<organism evidence="1 2">
    <name type="scientific">Streptomyces aidingensis</name>
    <dbReference type="NCBI Taxonomy" id="910347"/>
    <lineage>
        <taxon>Bacteria</taxon>
        <taxon>Bacillati</taxon>
        <taxon>Actinomycetota</taxon>
        <taxon>Actinomycetes</taxon>
        <taxon>Kitasatosporales</taxon>
        <taxon>Streptomycetaceae</taxon>
        <taxon>Streptomyces</taxon>
    </lineage>
</organism>
<reference evidence="1 2" key="1">
    <citation type="submission" date="2016-10" db="EMBL/GenBank/DDBJ databases">
        <authorList>
            <person name="de Groot N.N."/>
        </authorList>
    </citation>
    <scope>NUCLEOTIDE SEQUENCE [LARGE SCALE GENOMIC DNA]</scope>
    <source>
        <strain evidence="1 2">CGMCC 4.5739</strain>
    </source>
</reference>
<dbReference type="Proteomes" id="UP000199207">
    <property type="component" value="Unassembled WGS sequence"/>
</dbReference>
<accession>A0A1I1QEB3</accession>
<dbReference type="PANTHER" id="PTHR40053:SF1">
    <property type="entry name" value="SPORULATION-CONTROL PROTEIN SPO0M"/>
    <property type="match status" value="1"/>
</dbReference>
<keyword evidence="2" id="KW-1185">Reference proteome</keyword>
<dbReference type="EMBL" id="FOLM01000011">
    <property type="protein sequence ID" value="SFD20431.1"/>
    <property type="molecule type" value="Genomic_DNA"/>
</dbReference>
<protein>
    <submittedName>
        <fullName evidence="1">Sporulation-control protein</fullName>
    </submittedName>
</protein>
<name>A0A1I1QEB3_9ACTN</name>
<dbReference type="PANTHER" id="PTHR40053">
    <property type="entry name" value="SPORULATION-CONTROL PROTEIN SPO0M"/>
    <property type="match status" value="1"/>
</dbReference>
<dbReference type="OrthoDB" id="3431481at2"/>